<dbReference type="AlphaFoldDB" id="A0A382Q571"/>
<accession>A0A382Q571</accession>
<protein>
    <recommendedName>
        <fullName evidence="3">Lipoprotein</fullName>
    </recommendedName>
</protein>
<name>A0A382Q571_9ZZZZ</name>
<evidence type="ECO:0000256" key="1">
    <source>
        <dbReference type="SAM" id="Coils"/>
    </source>
</evidence>
<gene>
    <name evidence="2" type="ORF">METZ01_LOCUS333597</name>
</gene>
<proteinExistence type="predicted"/>
<organism evidence="2">
    <name type="scientific">marine metagenome</name>
    <dbReference type="NCBI Taxonomy" id="408172"/>
    <lineage>
        <taxon>unclassified sequences</taxon>
        <taxon>metagenomes</taxon>
        <taxon>ecological metagenomes</taxon>
    </lineage>
</organism>
<evidence type="ECO:0000313" key="2">
    <source>
        <dbReference type="EMBL" id="SVC80743.1"/>
    </source>
</evidence>
<keyword evidence="1" id="KW-0175">Coiled coil</keyword>
<evidence type="ECO:0008006" key="3">
    <source>
        <dbReference type="Google" id="ProtNLM"/>
    </source>
</evidence>
<sequence length="252" mass="28718">MKRTFSHGLSLCTVALLLTSCADEEQEQLLLQLQNDMATANTTIDSLTYSLDDSHLLLDGMRAQVDSMQQVNDNMLESVQKLNKEMRRWSKIAGERQKKVEEQNRIINEMKNEKRIDRQAIARLRVEADSLNGELLTTHTSIRRQSDHIRNLEMNLAQTRDKAETLSAAQNSVHLYAASEKYLKDNGYLQSSRPFGGGFRKQFKLVKKIRSDDPGVQLIPIGDGQVIEGKIDQFVDRYGKLKKGNDYKSTKT</sequence>
<reference evidence="2" key="1">
    <citation type="submission" date="2018-05" db="EMBL/GenBank/DDBJ databases">
        <authorList>
            <person name="Lanie J.A."/>
            <person name="Ng W.-L."/>
            <person name="Kazmierczak K.M."/>
            <person name="Andrzejewski T.M."/>
            <person name="Davidsen T.M."/>
            <person name="Wayne K.J."/>
            <person name="Tettelin H."/>
            <person name="Glass J.I."/>
            <person name="Rusch D."/>
            <person name="Podicherti R."/>
            <person name="Tsui H.-C.T."/>
            <person name="Winkler M.E."/>
        </authorList>
    </citation>
    <scope>NUCLEOTIDE SEQUENCE</scope>
</reference>
<dbReference type="PROSITE" id="PS51257">
    <property type="entry name" value="PROKAR_LIPOPROTEIN"/>
    <property type="match status" value="1"/>
</dbReference>
<dbReference type="EMBL" id="UINC01112073">
    <property type="protein sequence ID" value="SVC80743.1"/>
    <property type="molecule type" value="Genomic_DNA"/>
</dbReference>
<feature type="non-terminal residue" evidence="2">
    <location>
        <position position="252"/>
    </location>
</feature>
<feature type="coiled-coil region" evidence="1">
    <location>
        <begin position="65"/>
        <end position="169"/>
    </location>
</feature>